<dbReference type="EMBL" id="HBUE01313476">
    <property type="protein sequence ID" value="CAG6584514.1"/>
    <property type="molecule type" value="Transcribed_RNA"/>
</dbReference>
<dbReference type="AlphaFoldDB" id="A0A8D8P0R8"/>
<evidence type="ECO:0000313" key="1">
    <source>
        <dbReference type="EMBL" id="CAG6584514.1"/>
    </source>
</evidence>
<reference evidence="1" key="1">
    <citation type="submission" date="2021-05" db="EMBL/GenBank/DDBJ databases">
        <authorList>
            <person name="Alioto T."/>
            <person name="Alioto T."/>
            <person name="Gomez Garrido J."/>
        </authorList>
    </citation>
    <scope>NUCLEOTIDE SEQUENCE</scope>
</reference>
<accession>A0A8D8P0R8</accession>
<protein>
    <submittedName>
        <fullName evidence="1">(northern house mosquito) hypothetical protein</fullName>
    </submittedName>
</protein>
<name>A0A8D8P0R8_CULPI</name>
<dbReference type="EMBL" id="HBUE01207167">
    <property type="protein sequence ID" value="CAG6532642.1"/>
    <property type="molecule type" value="Transcribed_RNA"/>
</dbReference>
<sequence length="104" mass="12585">MFPHLSIGEKREEKERVKIDCEGWKGEPKEGEKNLRIHNRERKRARESEKIIAMSIHSIYFHYTLKHIMKKKKEYDKEKSKPASECKVKRKQKTTAHLDYLYLI</sequence>
<proteinExistence type="predicted"/>
<organism evidence="1">
    <name type="scientific">Culex pipiens</name>
    <name type="common">House mosquito</name>
    <dbReference type="NCBI Taxonomy" id="7175"/>
    <lineage>
        <taxon>Eukaryota</taxon>
        <taxon>Metazoa</taxon>
        <taxon>Ecdysozoa</taxon>
        <taxon>Arthropoda</taxon>
        <taxon>Hexapoda</taxon>
        <taxon>Insecta</taxon>
        <taxon>Pterygota</taxon>
        <taxon>Neoptera</taxon>
        <taxon>Endopterygota</taxon>
        <taxon>Diptera</taxon>
        <taxon>Nematocera</taxon>
        <taxon>Culicoidea</taxon>
        <taxon>Culicidae</taxon>
        <taxon>Culicinae</taxon>
        <taxon>Culicini</taxon>
        <taxon>Culex</taxon>
        <taxon>Culex</taxon>
    </lineage>
</organism>